<dbReference type="EMBL" id="JAAAXW010000076">
    <property type="protein sequence ID" value="KAF9545207.1"/>
    <property type="molecule type" value="Genomic_DNA"/>
</dbReference>
<evidence type="ECO:0000313" key="2">
    <source>
        <dbReference type="Proteomes" id="UP000723463"/>
    </source>
</evidence>
<accession>A0A9P6F854</accession>
<dbReference type="AlphaFoldDB" id="A0A9P6F854"/>
<comment type="caution">
    <text evidence="1">The sequence shown here is derived from an EMBL/GenBank/DDBJ whole genome shotgun (WGS) entry which is preliminary data.</text>
</comment>
<reference evidence="1" key="1">
    <citation type="journal article" date="2020" name="Fungal Divers.">
        <title>Resolving the Mortierellaceae phylogeny through synthesis of multi-gene phylogenetics and phylogenomics.</title>
        <authorList>
            <person name="Vandepol N."/>
            <person name="Liber J."/>
            <person name="Desiro A."/>
            <person name="Na H."/>
            <person name="Kennedy M."/>
            <person name="Barry K."/>
            <person name="Grigoriev I.V."/>
            <person name="Miller A.N."/>
            <person name="O'Donnell K."/>
            <person name="Stajich J.E."/>
            <person name="Bonito G."/>
        </authorList>
    </citation>
    <scope>NUCLEOTIDE SEQUENCE</scope>
    <source>
        <strain evidence="1">NRRL 2591</strain>
    </source>
</reference>
<sequence>MEAVSHAGRALGILANYGLVITAKNQVTSKLLDNTSEGAMIYIMNGIEESQHLIGTVICGVAGIKSDVSISINCNVLAPSQLVPRHLETGIHKEEGIALQEAKNLAI</sequence>
<dbReference type="Proteomes" id="UP000723463">
    <property type="component" value="Unassembled WGS sequence"/>
</dbReference>
<keyword evidence="2" id="KW-1185">Reference proteome</keyword>
<protein>
    <submittedName>
        <fullName evidence="1">Uncharacterized protein</fullName>
    </submittedName>
</protein>
<gene>
    <name evidence="1" type="ORF">EC957_011186</name>
</gene>
<evidence type="ECO:0000313" key="1">
    <source>
        <dbReference type="EMBL" id="KAF9545207.1"/>
    </source>
</evidence>
<proteinExistence type="predicted"/>
<name>A0A9P6F854_9FUNG</name>
<organism evidence="1 2">
    <name type="scientific">Mortierella hygrophila</name>
    <dbReference type="NCBI Taxonomy" id="979708"/>
    <lineage>
        <taxon>Eukaryota</taxon>
        <taxon>Fungi</taxon>
        <taxon>Fungi incertae sedis</taxon>
        <taxon>Mucoromycota</taxon>
        <taxon>Mortierellomycotina</taxon>
        <taxon>Mortierellomycetes</taxon>
        <taxon>Mortierellales</taxon>
        <taxon>Mortierellaceae</taxon>
        <taxon>Mortierella</taxon>
    </lineage>
</organism>